<protein>
    <submittedName>
        <fullName evidence="2">Uncharacterized protein</fullName>
    </submittedName>
</protein>
<dbReference type="Proteomes" id="UP001595692">
    <property type="component" value="Unassembled WGS sequence"/>
</dbReference>
<organism evidence="2 3">
    <name type="scientific">Pseudaeromonas sharmana</name>
    <dbReference type="NCBI Taxonomy" id="328412"/>
    <lineage>
        <taxon>Bacteria</taxon>
        <taxon>Pseudomonadati</taxon>
        <taxon>Pseudomonadota</taxon>
        <taxon>Gammaproteobacteria</taxon>
        <taxon>Aeromonadales</taxon>
        <taxon>Aeromonadaceae</taxon>
        <taxon>Pseudaeromonas</taxon>
    </lineage>
</organism>
<feature type="region of interest" description="Disordered" evidence="1">
    <location>
        <begin position="26"/>
        <end position="60"/>
    </location>
</feature>
<feature type="compositionally biased region" description="Basic and acidic residues" evidence="1">
    <location>
        <begin position="26"/>
        <end position="43"/>
    </location>
</feature>
<name>A0ABV8CLU7_9GAMM</name>
<proteinExistence type="predicted"/>
<dbReference type="EMBL" id="JBHSAF010000005">
    <property type="protein sequence ID" value="MFC3913098.1"/>
    <property type="molecule type" value="Genomic_DNA"/>
</dbReference>
<accession>A0ABV8CLU7</accession>
<reference evidence="3" key="1">
    <citation type="journal article" date="2019" name="Int. J. Syst. Evol. Microbiol.">
        <title>The Global Catalogue of Microorganisms (GCM) 10K type strain sequencing project: providing services to taxonomists for standard genome sequencing and annotation.</title>
        <authorList>
            <consortium name="The Broad Institute Genomics Platform"/>
            <consortium name="The Broad Institute Genome Sequencing Center for Infectious Disease"/>
            <person name="Wu L."/>
            <person name="Ma J."/>
        </authorList>
    </citation>
    <scope>NUCLEOTIDE SEQUENCE [LARGE SCALE GENOMIC DNA]</scope>
    <source>
        <strain evidence="3">CCUG 54939</strain>
    </source>
</reference>
<dbReference type="RefSeq" id="WP_377151334.1">
    <property type="nucleotide sequence ID" value="NZ_JBHSAF010000005.1"/>
</dbReference>
<evidence type="ECO:0000313" key="2">
    <source>
        <dbReference type="EMBL" id="MFC3913098.1"/>
    </source>
</evidence>
<comment type="caution">
    <text evidence="2">The sequence shown here is derived from an EMBL/GenBank/DDBJ whole genome shotgun (WGS) entry which is preliminary data.</text>
</comment>
<sequence length="60" mass="7334">MADCNVKERRRRQRRQLADRRLDIRWEPDKEDRRQGDGRRQEDTGVLNPGDRDRFNKPSL</sequence>
<feature type="compositionally biased region" description="Basic and acidic residues" evidence="1">
    <location>
        <begin position="50"/>
        <end position="60"/>
    </location>
</feature>
<evidence type="ECO:0000313" key="3">
    <source>
        <dbReference type="Proteomes" id="UP001595692"/>
    </source>
</evidence>
<gene>
    <name evidence="2" type="ORF">ACFOSS_06400</name>
</gene>
<keyword evidence="3" id="KW-1185">Reference proteome</keyword>
<evidence type="ECO:0000256" key="1">
    <source>
        <dbReference type="SAM" id="MobiDB-lite"/>
    </source>
</evidence>